<dbReference type="PROSITE" id="PS50297">
    <property type="entry name" value="ANK_REP_REGION"/>
    <property type="match status" value="2"/>
</dbReference>
<feature type="repeat" description="ANK" evidence="1">
    <location>
        <begin position="1"/>
        <end position="32"/>
    </location>
</feature>
<dbReference type="PROSITE" id="PS50294">
    <property type="entry name" value="WD_REPEATS_REGION"/>
    <property type="match status" value="1"/>
</dbReference>
<keyword evidence="2" id="KW-0853">WD repeat</keyword>
<dbReference type="InterPro" id="IPR015943">
    <property type="entry name" value="WD40/YVTN_repeat-like_dom_sf"/>
</dbReference>
<keyword evidence="4" id="KW-1185">Reference proteome</keyword>
<feature type="repeat" description="ANK" evidence="1">
    <location>
        <begin position="83"/>
        <end position="115"/>
    </location>
</feature>
<dbReference type="InterPro" id="IPR001680">
    <property type="entry name" value="WD40_rpt"/>
</dbReference>
<evidence type="ECO:0000256" key="1">
    <source>
        <dbReference type="PROSITE-ProRule" id="PRU00023"/>
    </source>
</evidence>
<dbReference type="PROSITE" id="PS50082">
    <property type="entry name" value="WD_REPEATS_2"/>
    <property type="match status" value="1"/>
</dbReference>
<protein>
    <submittedName>
        <fullName evidence="3">Quinon protein alcohol dehydrogenase-like superfamily</fullName>
    </submittedName>
</protein>
<dbReference type="InterPro" id="IPR036770">
    <property type="entry name" value="Ankyrin_rpt-contain_sf"/>
</dbReference>
<dbReference type="PRINTS" id="PR01415">
    <property type="entry name" value="ANKYRIN"/>
</dbReference>
<dbReference type="SUPFAM" id="SSF48403">
    <property type="entry name" value="Ankyrin repeat"/>
    <property type="match status" value="1"/>
</dbReference>
<dbReference type="InterPro" id="IPR002110">
    <property type="entry name" value="Ankyrin_rpt"/>
</dbReference>
<gene>
    <name evidence="3" type="ORF">BDW59DRAFT_166334</name>
</gene>
<name>A0ABR4HM90_9EURO</name>
<comment type="caution">
    <text evidence="3">The sequence shown here is derived from an EMBL/GenBank/DDBJ whole genome shotgun (WGS) entry which is preliminary data.</text>
</comment>
<organism evidence="3 4">
    <name type="scientific">Aspergillus cavernicola</name>
    <dbReference type="NCBI Taxonomy" id="176166"/>
    <lineage>
        <taxon>Eukaryota</taxon>
        <taxon>Fungi</taxon>
        <taxon>Dikarya</taxon>
        <taxon>Ascomycota</taxon>
        <taxon>Pezizomycotina</taxon>
        <taxon>Eurotiomycetes</taxon>
        <taxon>Eurotiomycetidae</taxon>
        <taxon>Eurotiales</taxon>
        <taxon>Aspergillaceae</taxon>
        <taxon>Aspergillus</taxon>
        <taxon>Aspergillus subgen. Nidulantes</taxon>
    </lineage>
</organism>
<sequence length="380" mass="41438">MEIDLLTAAQDGDEVQVRLLLQKGADIHIQNKNGRTDLLWQLKMDKEILTGKTALHWAINRRHPQIVRLLLKEGADPGITDNNGRTPPHTSASRGDPLLIQLLVSQGADVYASDDRGNTPSMLAQMAGHEMITEVLDKQKSVDTTGISTTILTTILGGHTDDVMEVSFSPNGCQLATASCDGTIKLWNPNTGHCVTIIHSKSTHCMSVAFSHNGSLLASRTLIQLSPSDLAWQGSAKVWDAVTGKLKNERYCSENNCGPMPFSPIQDLIAIGHGHNLVIPMPWTVWPFPPTDGGKDTVRIWHVGTGEVVQTVQQEGGPGLQVTFSPDGGLLACKLRDSVTIWRLTNGTIVKTLHIANSSNILISPSPRHWRVHILGRRAW</sequence>
<dbReference type="Proteomes" id="UP001610335">
    <property type="component" value="Unassembled WGS sequence"/>
</dbReference>
<dbReference type="InterPro" id="IPR011047">
    <property type="entry name" value="Quinoprotein_ADH-like_sf"/>
</dbReference>
<dbReference type="Gene3D" id="2.130.10.10">
    <property type="entry name" value="YVTN repeat-like/Quinoprotein amine dehydrogenase"/>
    <property type="match status" value="2"/>
</dbReference>
<reference evidence="3 4" key="1">
    <citation type="submission" date="2024-07" db="EMBL/GenBank/DDBJ databases">
        <title>Section-level genome sequencing and comparative genomics of Aspergillus sections Usti and Cavernicolus.</title>
        <authorList>
            <consortium name="Lawrence Berkeley National Laboratory"/>
            <person name="Nybo J.L."/>
            <person name="Vesth T.C."/>
            <person name="Theobald S."/>
            <person name="Frisvad J.C."/>
            <person name="Larsen T.O."/>
            <person name="Kjaerboelling I."/>
            <person name="Rothschild-Mancinelli K."/>
            <person name="Lyhne E.K."/>
            <person name="Kogle M.E."/>
            <person name="Barry K."/>
            <person name="Clum A."/>
            <person name="Na H."/>
            <person name="Ledsgaard L."/>
            <person name="Lin J."/>
            <person name="Lipzen A."/>
            <person name="Kuo A."/>
            <person name="Riley R."/>
            <person name="Mondo S."/>
            <person name="LaButti K."/>
            <person name="Haridas S."/>
            <person name="Pangalinan J."/>
            <person name="Salamov A.A."/>
            <person name="Simmons B.A."/>
            <person name="Magnuson J.K."/>
            <person name="Chen J."/>
            <person name="Drula E."/>
            <person name="Henrissat B."/>
            <person name="Wiebenga A."/>
            <person name="Lubbers R.J."/>
            <person name="Gomes A.C."/>
            <person name="Makela M.R."/>
            <person name="Stajich J."/>
            <person name="Grigoriev I.V."/>
            <person name="Mortensen U.H."/>
            <person name="De vries R.P."/>
            <person name="Baker S.E."/>
            <person name="Andersen M.R."/>
        </authorList>
    </citation>
    <scope>NUCLEOTIDE SEQUENCE [LARGE SCALE GENOMIC DNA]</scope>
    <source>
        <strain evidence="3 4">CBS 600.67</strain>
    </source>
</reference>
<dbReference type="EMBL" id="JBFXLS010000100">
    <property type="protein sequence ID" value="KAL2816610.1"/>
    <property type="molecule type" value="Genomic_DNA"/>
</dbReference>
<proteinExistence type="predicted"/>
<dbReference type="Pfam" id="PF12796">
    <property type="entry name" value="Ank_2"/>
    <property type="match status" value="1"/>
</dbReference>
<feature type="repeat" description="ANK" evidence="1">
    <location>
        <begin position="50"/>
        <end position="82"/>
    </location>
</feature>
<dbReference type="SUPFAM" id="SSF50998">
    <property type="entry name" value="Quinoprotein alcohol dehydrogenase-like"/>
    <property type="match status" value="1"/>
</dbReference>
<dbReference type="SMART" id="SM00320">
    <property type="entry name" value="WD40"/>
    <property type="match status" value="3"/>
</dbReference>
<dbReference type="Gene3D" id="1.25.40.20">
    <property type="entry name" value="Ankyrin repeat-containing domain"/>
    <property type="match status" value="2"/>
</dbReference>
<dbReference type="PANTHER" id="PTHR19879">
    <property type="entry name" value="TRANSCRIPTION INITIATION FACTOR TFIID"/>
    <property type="match status" value="1"/>
</dbReference>
<keyword evidence="1" id="KW-0040">ANK repeat</keyword>
<dbReference type="PROSITE" id="PS50088">
    <property type="entry name" value="ANK_REPEAT"/>
    <property type="match status" value="3"/>
</dbReference>
<dbReference type="Pfam" id="PF00400">
    <property type="entry name" value="WD40"/>
    <property type="match status" value="1"/>
</dbReference>
<evidence type="ECO:0000313" key="3">
    <source>
        <dbReference type="EMBL" id="KAL2816610.1"/>
    </source>
</evidence>
<accession>A0ABR4HM90</accession>
<evidence type="ECO:0000313" key="4">
    <source>
        <dbReference type="Proteomes" id="UP001610335"/>
    </source>
</evidence>
<evidence type="ECO:0000256" key="2">
    <source>
        <dbReference type="PROSITE-ProRule" id="PRU00221"/>
    </source>
</evidence>
<dbReference type="SMART" id="SM00248">
    <property type="entry name" value="ANK"/>
    <property type="match status" value="3"/>
</dbReference>
<feature type="repeat" description="WD" evidence="2">
    <location>
        <begin position="156"/>
        <end position="197"/>
    </location>
</feature>
<dbReference type="PANTHER" id="PTHR19879:SF9">
    <property type="entry name" value="TRANSCRIPTION INITIATION FACTOR TFIID SUBUNIT 5"/>
    <property type="match status" value="1"/>
</dbReference>